<keyword evidence="2 6" id="KW-0489">Methyltransferase</keyword>
<comment type="catalytic activity">
    <reaction evidence="5">
        <text>L-arginyl-[protein] + S-adenosyl-L-methionine = N(omega)-methyl-L-arginyl-[protein] + S-adenosyl-L-homocysteine + H(+)</text>
        <dbReference type="Rhea" id="RHEA:48100"/>
        <dbReference type="Rhea" id="RHEA-COMP:10532"/>
        <dbReference type="Rhea" id="RHEA-COMP:11990"/>
        <dbReference type="ChEBI" id="CHEBI:15378"/>
        <dbReference type="ChEBI" id="CHEBI:29965"/>
        <dbReference type="ChEBI" id="CHEBI:57856"/>
        <dbReference type="ChEBI" id="CHEBI:59789"/>
        <dbReference type="ChEBI" id="CHEBI:65280"/>
    </reaction>
    <physiologicalReaction direction="left-to-right" evidence="5">
        <dbReference type="Rhea" id="RHEA:48101"/>
    </physiologicalReaction>
</comment>
<dbReference type="Gene3D" id="3.40.50.150">
    <property type="entry name" value="Vaccinia Virus protein VP39"/>
    <property type="match status" value="1"/>
</dbReference>
<dbReference type="GO" id="GO:0035242">
    <property type="term" value="F:protein-arginine omega-N asymmetric methyltransferase activity"/>
    <property type="evidence" value="ECO:0007669"/>
    <property type="project" value="UniProtKB-EC"/>
</dbReference>
<dbReference type="EMBL" id="JAIFRP010000007">
    <property type="protein sequence ID" value="KAK2587404.1"/>
    <property type="molecule type" value="Genomic_DNA"/>
</dbReference>
<evidence type="ECO:0000256" key="2">
    <source>
        <dbReference type="ARBA" id="ARBA00022603"/>
    </source>
</evidence>
<evidence type="ECO:0000256" key="1">
    <source>
        <dbReference type="ARBA" id="ARBA00011925"/>
    </source>
</evidence>
<evidence type="ECO:0000256" key="6">
    <source>
        <dbReference type="PROSITE-ProRule" id="PRU01015"/>
    </source>
</evidence>
<reference evidence="8" key="1">
    <citation type="submission" date="2021-08" db="EMBL/GenBank/DDBJ databases">
        <authorList>
            <person name="Misof B."/>
            <person name="Oliver O."/>
            <person name="Podsiadlowski L."/>
            <person name="Donath A."/>
            <person name="Peters R."/>
            <person name="Mayer C."/>
            <person name="Rust J."/>
            <person name="Gunkel S."/>
            <person name="Lesny P."/>
            <person name="Martin S."/>
            <person name="Oeyen J.P."/>
            <person name="Petersen M."/>
            <person name="Panagiotis P."/>
            <person name="Wilbrandt J."/>
            <person name="Tanja T."/>
        </authorList>
    </citation>
    <scope>NUCLEOTIDE SEQUENCE</scope>
    <source>
        <strain evidence="8">GBR_01_08_01A</strain>
        <tissue evidence="8">Thorax + abdomen</tissue>
    </source>
</reference>
<dbReference type="Pfam" id="PF22528">
    <property type="entry name" value="PRMT_C"/>
    <property type="match status" value="1"/>
</dbReference>
<sequence>MDQYFKSYEELDVHRLMLNDTTRTLAYKEAIFNCADKFEDKVVLDVGAGTGILSIFCAQAGAKKVYAVEASELAKIAEEVVIENNLERVIKVIHSRVEDLDPNEIGKVDIIVSEWMGFYLVHEGMLESVLFARDRFLNEEGILFPSTAILYASPCQLPSMFQFWNDVCGVNMKCIGEHYRKTKSAKPEIALVNQDDLLADKKVIAWLDLHCVSLEEINTLGNEEYVSVCNKEGTIQGICIWFSVIFPDSSELSTGPQDKPTHWKQTIIVLPVDVKIEVDEPVAFNLKLKRNSSKERNYNIELTLLDATEVEHEIPCYCHMPKCLVTSTYLEQLDQKEKHLEDHNTFCIQDDHGK</sequence>
<reference evidence="8" key="2">
    <citation type="journal article" date="2023" name="Commun. Biol.">
        <title>Intrasexual cuticular hydrocarbon dimorphism in a wasp sheds light on hydrocarbon biosynthesis genes in Hymenoptera.</title>
        <authorList>
            <person name="Moris V.C."/>
            <person name="Podsiadlowski L."/>
            <person name="Martin S."/>
            <person name="Oeyen J.P."/>
            <person name="Donath A."/>
            <person name="Petersen M."/>
            <person name="Wilbrandt J."/>
            <person name="Misof B."/>
            <person name="Liedtke D."/>
            <person name="Thamm M."/>
            <person name="Scheiner R."/>
            <person name="Schmitt T."/>
            <person name="Niehuis O."/>
        </authorList>
    </citation>
    <scope>NUCLEOTIDE SEQUENCE</scope>
    <source>
        <strain evidence="8">GBR_01_08_01A</strain>
    </source>
</reference>
<keyword evidence="9" id="KW-1185">Reference proteome</keyword>
<name>A0AAD9VUM1_9HYME</name>
<dbReference type="Gene3D" id="2.70.160.11">
    <property type="entry name" value="Hnrnp arginine n-methyltransferase1"/>
    <property type="match status" value="1"/>
</dbReference>
<dbReference type="InterPro" id="IPR055135">
    <property type="entry name" value="PRMT_dom"/>
</dbReference>
<dbReference type="GO" id="GO:0042054">
    <property type="term" value="F:histone methyltransferase activity"/>
    <property type="evidence" value="ECO:0007669"/>
    <property type="project" value="TreeGrafter"/>
</dbReference>
<feature type="domain" description="Protein arginine N-methyltransferase" evidence="7">
    <location>
        <begin position="147"/>
        <end position="303"/>
    </location>
</feature>
<dbReference type="FunFam" id="3.40.50.150:FF:000003">
    <property type="entry name" value="Blast:Protein arginine N-methyltransferase 1"/>
    <property type="match status" value="1"/>
</dbReference>
<evidence type="ECO:0000256" key="3">
    <source>
        <dbReference type="ARBA" id="ARBA00022679"/>
    </source>
</evidence>
<dbReference type="Pfam" id="PF06325">
    <property type="entry name" value="PrmA"/>
    <property type="match status" value="1"/>
</dbReference>
<dbReference type="PANTHER" id="PTHR11006:SF122">
    <property type="entry name" value="ARGININE METHYLTRANSFERASE 8"/>
    <property type="match status" value="1"/>
</dbReference>
<dbReference type="Proteomes" id="UP001258017">
    <property type="component" value="Unassembled WGS sequence"/>
</dbReference>
<evidence type="ECO:0000313" key="8">
    <source>
        <dbReference type="EMBL" id="KAK2587404.1"/>
    </source>
</evidence>
<proteinExistence type="predicted"/>
<accession>A0AAD9VUM1</accession>
<dbReference type="PROSITE" id="PS51678">
    <property type="entry name" value="SAM_MT_PRMT"/>
    <property type="match status" value="1"/>
</dbReference>
<dbReference type="CDD" id="cd02440">
    <property type="entry name" value="AdoMet_MTases"/>
    <property type="match status" value="1"/>
</dbReference>
<evidence type="ECO:0000256" key="4">
    <source>
        <dbReference type="ARBA" id="ARBA00022691"/>
    </source>
</evidence>
<evidence type="ECO:0000259" key="7">
    <source>
        <dbReference type="Pfam" id="PF22528"/>
    </source>
</evidence>
<dbReference type="GO" id="GO:0035241">
    <property type="term" value="F:protein-arginine omega-N monomethyltransferase activity"/>
    <property type="evidence" value="ECO:0007669"/>
    <property type="project" value="TreeGrafter"/>
</dbReference>
<dbReference type="GO" id="GO:0005634">
    <property type="term" value="C:nucleus"/>
    <property type="evidence" value="ECO:0007669"/>
    <property type="project" value="TreeGrafter"/>
</dbReference>
<comment type="caution">
    <text evidence="8">The sequence shown here is derived from an EMBL/GenBank/DDBJ whole genome shotgun (WGS) entry which is preliminary data.</text>
</comment>
<keyword evidence="4 6" id="KW-0949">S-adenosyl-L-methionine</keyword>
<organism evidence="8 9">
    <name type="scientific">Odynerus spinipes</name>
    <dbReference type="NCBI Taxonomy" id="1348599"/>
    <lineage>
        <taxon>Eukaryota</taxon>
        <taxon>Metazoa</taxon>
        <taxon>Ecdysozoa</taxon>
        <taxon>Arthropoda</taxon>
        <taxon>Hexapoda</taxon>
        <taxon>Insecta</taxon>
        <taxon>Pterygota</taxon>
        <taxon>Neoptera</taxon>
        <taxon>Endopterygota</taxon>
        <taxon>Hymenoptera</taxon>
        <taxon>Apocrita</taxon>
        <taxon>Aculeata</taxon>
        <taxon>Vespoidea</taxon>
        <taxon>Vespidae</taxon>
        <taxon>Eumeninae</taxon>
        <taxon>Odynerus</taxon>
    </lineage>
</organism>
<dbReference type="InterPro" id="IPR025799">
    <property type="entry name" value="Arg_MeTrfase"/>
</dbReference>
<evidence type="ECO:0000256" key="5">
    <source>
        <dbReference type="ARBA" id="ARBA00049303"/>
    </source>
</evidence>
<protein>
    <recommendedName>
        <fullName evidence="1">type I protein arginine methyltransferase</fullName>
        <ecNumber evidence="1">2.1.1.319</ecNumber>
    </recommendedName>
</protein>
<dbReference type="InterPro" id="IPR029063">
    <property type="entry name" value="SAM-dependent_MTases_sf"/>
</dbReference>
<dbReference type="PANTHER" id="PTHR11006">
    <property type="entry name" value="PROTEIN ARGININE N-METHYLTRANSFERASE"/>
    <property type="match status" value="1"/>
</dbReference>
<dbReference type="GO" id="GO:0032259">
    <property type="term" value="P:methylation"/>
    <property type="evidence" value="ECO:0007669"/>
    <property type="project" value="UniProtKB-KW"/>
</dbReference>
<gene>
    <name evidence="8" type="ORF">KPH14_003119</name>
</gene>
<dbReference type="AlphaFoldDB" id="A0AAD9VUM1"/>
<dbReference type="EC" id="2.1.1.319" evidence="1"/>
<dbReference type="SUPFAM" id="SSF53335">
    <property type="entry name" value="S-adenosyl-L-methionine-dependent methyltransferases"/>
    <property type="match status" value="1"/>
</dbReference>
<keyword evidence="3 6" id="KW-0808">Transferase</keyword>
<evidence type="ECO:0000313" key="9">
    <source>
        <dbReference type="Proteomes" id="UP001258017"/>
    </source>
</evidence>